<sequence>MLRMTLSKRLVLSLAGSVLLAIAATTASHIILSQRLIETAAERDLQTLHAYFTSSVKSESDRALSLAVSLAENNAVRDLFAAREREKLQALLAPAFKELKDKHGVRQLQFHMAPATSFLRVHRPEKFGDDLSSFRFTVVAVNQAQKPVSGIENGVEGLGIRGVVPMTKDQKPIGSVEIGLSIDQFFFDRLKATTGADVALYVTSAKGLTSFAKTFADDPPVPADTLAAALQGAGQTGSFMLGTETLSFVAQPVRDYRGDIFGVVLLSRDRAELAGVQQRALLISLAIGGAILVLALLAAWRLSRSLCGPVLAMTAAMTDLADGRLDGAIPGLTRRDEIGAMAAAVAVFQRSMQEAEGLRRDQAESRARSEAEQRETRLALARRFEDSVQGVVALVGRSASALLDLSRQMSRSLQQTLEQARTGAGTVETTAQYMESLAGAGNQLSASVGEIGQQVTHATGITGQATQEAAQAADRMQGLDDAAQKIGAVVQLIQQIAGQTNLLALNATIEAARAGEAGKGFAVVAAEVKTLAMQTSRATEEISQQITAIQSASSGASSAMTGIRTTIASIADISTAVAAAVEEQAAATREIARNVDDASASTQRASHAMGGVRETIGQVDAQAQTVATAANDLAGQAAQLQQVVTDFLTQVRAA</sequence>
<evidence type="ECO:0000256" key="5">
    <source>
        <dbReference type="PROSITE-ProRule" id="PRU00284"/>
    </source>
</evidence>
<protein>
    <recommendedName>
        <fullName evidence="13">Methyl-accepting chemotaxis protein</fullName>
    </recommendedName>
</protein>
<comment type="subcellular location">
    <subcellularLocation>
        <location evidence="1">Cell inner membrane</location>
        <topology evidence="1">Multi-pass membrane protein</topology>
    </subcellularLocation>
</comment>
<evidence type="ECO:0000259" key="8">
    <source>
        <dbReference type="PROSITE" id="PS50111"/>
    </source>
</evidence>
<feature type="domain" description="HAMP" evidence="10">
    <location>
        <begin position="304"/>
        <end position="357"/>
    </location>
</feature>
<organism evidence="11 12">
    <name type="scientific">Elstera cyanobacteriorum</name>
    <dbReference type="NCBI Taxonomy" id="2022747"/>
    <lineage>
        <taxon>Bacteria</taxon>
        <taxon>Pseudomonadati</taxon>
        <taxon>Pseudomonadota</taxon>
        <taxon>Alphaproteobacteria</taxon>
        <taxon>Rhodospirillales</taxon>
        <taxon>Rhodospirillaceae</taxon>
        <taxon>Elstera</taxon>
    </lineage>
</organism>
<dbReference type="Gene3D" id="6.10.340.10">
    <property type="match status" value="1"/>
</dbReference>
<evidence type="ECO:0000256" key="7">
    <source>
        <dbReference type="SAM" id="SignalP"/>
    </source>
</evidence>
<evidence type="ECO:0000259" key="10">
    <source>
        <dbReference type="PROSITE" id="PS50885"/>
    </source>
</evidence>
<dbReference type="PROSITE" id="PS50885">
    <property type="entry name" value="HAMP"/>
    <property type="match status" value="1"/>
</dbReference>
<keyword evidence="6" id="KW-0472">Membrane</keyword>
<dbReference type="GO" id="GO:0005886">
    <property type="term" value="C:plasma membrane"/>
    <property type="evidence" value="ECO:0007669"/>
    <property type="project" value="UniProtKB-SubCell"/>
</dbReference>
<dbReference type="Pfam" id="PF14827">
    <property type="entry name" value="dCache_3"/>
    <property type="match status" value="1"/>
</dbReference>
<evidence type="ECO:0000256" key="3">
    <source>
        <dbReference type="ARBA" id="ARBA00023224"/>
    </source>
</evidence>
<feature type="chain" id="PRO_5012671424" description="Methyl-accepting chemotaxis protein" evidence="7">
    <location>
        <begin position="24"/>
        <end position="654"/>
    </location>
</feature>
<dbReference type="GO" id="GO:0007165">
    <property type="term" value="P:signal transduction"/>
    <property type="evidence" value="ECO:0007669"/>
    <property type="project" value="UniProtKB-KW"/>
</dbReference>
<feature type="domain" description="Methyl-accepting transducer" evidence="8">
    <location>
        <begin position="398"/>
        <end position="620"/>
    </location>
</feature>
<dbReference type="PROSITE" id="PS50111">
    <property type="entry name" value="CHEMOTAXIS_TRANSDUC_2"/>
    <property type="match status" value="1"/>
</dbReference>
<keyword evidence="6" id="KW-0812">Transmembrane</keyword>
<dbReference type="InterPro" id="IPR004089">
    <property type="entry name" value="MCPsignal_dom"/>
</dbReference>
<feature type="domain" description="T-SNARE coiled-coil homology" evidence="9">
    <location>
        <begin position="550"/>
        <end position="612"/>
    </location>
</feature>
<keyword evidence="6" id="KW-1133">Transmembrane helix</keyword>
<evidence type="ECO:0000313" key="12">
    <source>
        <dbReference type="Proteomes" id="UP000216361"/>
    </source>
</evidence>
<dbReference type="InterPro" id="IPR029150">
    <property type="entry name" value="dCache_3"/>
</dbReference>
<dbReference type="InterPro" id="IPR029151">
    <property type="entry name" value="Sensor-like_sf"/>
</dbReference>
<dbReference type="Proteomes" id="UP000216361">
    <property type="component" value="Unassembled WGS sequence"/>
</dbReference>
<dbReference type="Pfam" id="PF00672">
    <property type="entry name" value="HAMP"/>
    <property type="match status" value="1"/>
</dbReference>
<evidence type="ECO:0000313" key="11">
    <source>
        <dbReference type="EMBL" id="OYQ19907.1"/>
    </source>
</evidence>
<dbReference type="AlphaFoldDB" id="A0A255XSC3"/>
<dbReference type="SMART" id="SM00304">
    <property type="entry name" value="HAMP"/>
    <property type="match status" value="1"/>
</dbReference>
<dbReference type="InterPro" id="IPR003660">
    <property type="entry name" value="HAMP_dom"/>
</dbReference>
<dbReference type="PANTHER" id="PTHR32089">
    <property type="entry name" value="METHYL-ACCEPTING CHEMOTAXIS PROTEIN MCPB"/>
    <property type="match status" value="1"/>
</dbReference>
<dbReference type="Gene3D" id="1.10.287.950">
    <property type="entry name" value="Methyl-accepting chemotaxis protein"/>
    <property type="match status" value="1"/>
</dbReference>
<dbReference type="PROSITE" id="PS50192">
    <property type="entry name" value="T_SNARE"/>
    <property type="match status" value="1"/>
</dbReference>
<dbReference type="InterPro" id="IPR000727">
    <property type="entry name" value="T_SNARE_dom"/>
</dbReference>
<name>A0A255XSC3_9PROT</name>
<dbReference type="CDD" id="cd06225">
    <property type="entry name" value="HAMP"/>
    <property type="match status" value="1"/>
</dbReference>
<keyword evidence="7" id="KW-0732">Signal</keyword>
<keyword evidence="12" id="KW-1185">Reference proteome</keyword>
<dbReference type="OrthoDB" id="1776073at2"/>
<gene>
    <name evidence="11" type="ORF">CHR90_07260</name>
</gene>
<evidence type="ECO:0000256" key="1">
    <source>
        <dbReference type="ARBA" id="ARBA00004429"/>
    </source>
</evidence>
<dbReference type="Pfam" id="PF00015">
    <property type="entry name" value="MCPsignal"/>
    <property type="match status" value="1"/>
</dbReference>
<dbReference type="PANTHER" id="PTHR32089:SF112">
    <property type="entry name" value="LYSOZYME-LIKE PROTEIN-RELATED"/>
    <property type="match status" value="1"/>
</dbReference>
<dbReference type="SUPFAM" id="SSF58104">
    <property type="entry name" value="Methyl-accepting chemotaxis protein (MCP) signaling domain"/>
    <property type="match status" value="1"/>
</dbReference>
<evidence type="ECO:0000256" key="2">
    <source>
        <dbReference type="ARBA" id="ARBA00022519"/>
    </source>
</evidence>
<keyword evidence="2" id="KW-1003">Cell membrane</keyword>
<reference evidence="11 12" key="1">
    <citation type="submission" date="2017-07" db="EMBL/GenBank/DDBJ databases">
        <title>Elstera cyanobacteriorum sp. nov., a novel bacterium isolated from cyanobacterial aggregates in a eutrophic lake.</title>
        <authorList>
            <person name="Cai H."/>
        </authorList>
    </citation>
    <scope>NUCLEOTIDE SEQUENCE [LARGE SCALE GENOMIC DNA]</scope>
    <source>
        <strain evidence="11 12">TH019</strain>
    </source>
</reference>
<feature type="signal peptide" evidence="7">
    <location>
        <begin position="1"/>
        <end position="23"/>
    </location>
</feature>
<proteinExistence type="inferred from homology"/>
<evidence type="ECO:0000256" key="6">
    <source>
        <dbReference type="SAM" id="Phobius"/>
    </source>
</evidence>
<accession>A0A255XSC3</accession>
<keyword evidence="3 5" id="KW-0807">Transducer</keyword>
<dbReference type="SMART" id="SM00283">
    <property type="entry name" value="MA"/>
    <property type="match status" value="1"/>
</dbReference>
<dbReference type="SUPFAM" id="SSF103190">
    <property type="entry name" value="Sensory domain-like"/>
    <property type="match status" value="1"/>
</dbReference>
<evidence type="ECO:0000256" key="4">
    <source>
        <dbReference type="ARBA" id="ARBA00029447"/>
    </source>
</evidence>
<evidence type="ECO:0008006" key="13">
    <source>
        <dbReference type="Google" id="ProtNLM"/>
    </source>
</evidence>
<dbReference type="EMBL" id="NOXS01000030">
    <property type="protein sequence ID" value="OYQ19907.1"/>
    <property type="molecule type" value="Genomic_DNA"/>
</dbReference>
<evidence type="ECO:0000259" key="9">
    <source>
        <dbReference type="PROSITE" id="PS50192"/>
    </source>
</evidence>
<comment type="similarity">
    <text evidence="4">Belongs to the methyl-accepting chemotaxis (MCP) protein family.</text>
</comment>
<feature type="transmembrane region" description="Helical" evidence="6">
    <location>
        <begin position="280"/>
        <end position="300"/>
    </location>
</feature>
<comment type="caution">
    <text evidence="11">The sequence shown here is derived from an EMBL/GenBank/DDBJ whole genome shotgun (WGS) entry which is preliminary data.</text>
</comment>
<keyword evidence="2" id="KW-0997">Cell inner membrane</keyword>